<evidence type="ECO:0000313" key="2">
    <source>
        <dbReference type="Proteomes" id="UP000595437"/>
    </source>
</evidence>
<dbReference type="AlphaFoldDB" id="A0A7T8GRL5"/>
<gene>
    <name evidence="1" type="ORF">FKW44_021625</name>
</gene>
<protein>
    <submittedName>
        <fullName evidence="1">Uncharacterized protein</fullName>
    </submittedName>
</protein>
<name>A0A7T8GRL5_CALRO</name>
<keyword evidence="2" id="KW-1185">Reference proteome</keyword>
<evidence type="ECO:0000313" key="1">
    <source>
        <dbReference type="EMBL" id="QQP36497.1"/>
    </source>
</evidence>
<sequence length="84" mass="9552">MHQPFNSVSILLIEMIYLLVDHHQLLIFLGIAVRGEGTVLRKVLLKSLKMLEVSFNSIVIRKQSIPILIGKRILSPKMVVIFSN</sequence>
<reference evidence="2" key="1">
    <citation type="submission" date="2021-01" db="EMBL/GenBank/DDBJ databases">
        <title>Caligus Genome Assembly.</title>
        <authorList>
            <person name="Gallardo-Escarate C."/>
        </authorList>
    </citation>
    <scope>NUCLEOTIDE SEQUENCE [LARGE SCALE GENOMIC DNA]</scope>
</reference>
<dbReference type="Proteomes" id="UP000595437">
    <property type="component" value="Chromosome 16"/>
</dbReference>
<proteinExistence type="predicted"/>
<dbReference type="EMBL" id="CP045905">
    <property type="protein sequence ID" value="QQP36497.1"/>
    <property type="molecule type" value="Genomic_DNA"/>
</dbReference>
<accession>A0A7T8GRL5</accession>
<organism evidence="1 2">
    <name type="scientific">Caligus rogercresseyi</name>
    <name type="common">Sea louse</name>
    <dbReference type="NCBI Taxonomy" id="217165"/>
    <lineage>
        <taxon>Eukaryota</taxon>
        <taxon>Metazoa</taxon>
        <taxon>Ecdysozoa</taxon>
        <taxon>Arthropoda</taxon>
        <taxon>Crustacea</taxon>
        <taxon>Multicrustacea</taxon>
        <taxon>Hexanauplia</taxon>
        <taxon>Copepoda</taxon>
        <taxon>Siphonostomatoida</taxon>
        <taxon>Caligidae</taxon>
        <taxon>Caligus</taxon>
    </lineage>
</organism>